<dbReference type="CDD" id="cd02440">
    <property type="entry name" value="AdoMet_MTases"/>
    <property type="match status" value="1"/>
</dbReference>
<keyword evidence="2 6" id="KW-0698">rRNA processing</keyword>
<proteinExistence type="inferred from homology"/>
<evidence type="ECO:0000259" key="7">
    <source>
        <dbReference type="Pfam" id="PF05175"/>
    </source>
</evidence>
<evidence type="ECO:0000256" key="2">
    <source>
        <dbReference type="ARBA" id="ARBA00022552"/>
    </source>
</evidence>
<organism evidence="9 10">
    <name type="scientific">Alteromonas lipolytica</name>
    <dbReference type="NCBI Taxonomy" id="1856405"/>
    <lineage>
        <taxon>Bacteria</taxon>
        <taxon>Pseudomonadati</taxon>
        <taxon>Pseudomonadota</taxon>
        <taxon>Gammaproteobacteria</taxon>
        <taxon>Alteromonadales</taxon>
        <taxon>Alteromonadaceae</taxon>
        <taxon>Alteromonas/Salinimonas group</taxon>
        <taxon>Alteromonas</taxon>
    </lineage>
</organism>
<dbReference type="EC" id="2.1.1.174" evidence="6"/>
<dbReference type="Gene3D" id="3.40.50.150">
    <property type="entry name" value="Vaccinia Virus protein VP39"/>
    <property type="match status" value="2"/>
</dbReference>
<dbReference type="InterPro" id="IPR058679">
    <property type="entry name" value="RlmG_N"/>
</dbReference>
<accession>A0A1E8FD58</accession>
<dbReference type="SUPFAM" id="SSF53335">
    <property type="entry name" value="S-adenosyl-L-methionine-dependent methyltransferases"/>
    <property type="match status" value="1"/>
</dbReference>
<dbReference type="GO" id="GO:0052916">
    <property type="term" value="F:23S rRNA (guanine(1835)-N(2))-methyltransferase activity"/>
    <property type="evidence" value="ECO:0007669"/>
    <property type="project" value="UniProtKB-EC"/>
</dbReference>
<comment type="similarity">
    <text evidence="6">Belongs to the methyltransferase superfamily. RlmG family.</text>
</comment>
<evidence type="ECO:0000256" key="3">
    <source>
        <dbReference type="ARBA" id="ARBA00022603"/>
    </source>
</evidence>
<dbReference type="GO" id="GO:0005737">
    <property type="term" value="C:cytoplasm"/>
    <property type="evidence" value="ECO:0007669"/>
    <property type="project" value="UniProtKB-SubCell"/>
</dbReference>
<dbReference type="RefSeq" id="WP_070176624.1">
    <property type="nucleotide sequence ID" value="NZ_BMJR01000003.1"/>
</dbReference>
<dbReference type="Pfam" id="PF05175">
    <property type="entry name" value="MTS"/>
    <property type="match status" value="1"/>
</dbReference>
<keyword evidence="3 6" id="KW-0489">Methyltransferase</keyword>
<dbReference type="InterPro" id="IPR029063">
    <property type="entry name" value="SAM-dependent_MTases_sf"/>
</dbReference>
<comment type="subcellular location">
    <subcellularLocation>
        <location evidence="6">Cytoplasm</location>
    </subcellularLocation>
</comment>
<dbReference type="PANTHER" id="PTHR47816">
    <property type="entry name" value="RIBOSOMAL RNA SMALL SUBUNIT METHYLTRANSFERASE C"/>
    <property type="match status" value="1"/>
</dbReference>
<protein>
    <recommendedName>
        <fullName evidence="6">Ribosomal RNA large subunit methyltransferase G</fullName>
        <ecNumber evidence="6">2.1.1.174</ecNumber>
    </recommendedName>
    <alternativeName>
        <fullName evidence="6">23S rRNA m2G1835 methyltransferase</fullName>
    </alternativeName>
    <alternativeName>
        <fullName evidence="6">rRNA (guanine-N(2)-)-methyltransferase RlmG</fullName>
    </alternativeName>
</protein>
<evidence type="ECO:0000256" key="4">
    <source>
        <dbReference type="ARBA" id="ARBA00022679"/>
    </source>
</evidence>
<evidence type="ECO:0000256" key="5">
    <source>
        <dbReference type="ARBA" id="ARBA00022691"/>
    </source>
</evidence>
<evidence type="ECO:0000313" key="10">
    <source>
        <dbReference type="Proteomes" id="UP000176037"/>
    </source>
</evidence>
<dbReference type="Proteomes" id="UP000176037">
    <property type="component" value="Unassembled WGS sequence"/>
</dbReference>
<dbReference type="AlphaFoldDB" id="A0A1E8FD58"/>
<name>A0A1E8FD58_9ALTE</name>
<comment type="function">
    <text evidence="6">Specifically methylates the guanine in position 1835 (m2G1835) of 23S rRNA.</text>
</comment>
<keyword evidence="4 6" id="KW-0808">Transferase</keyword>
<keyword evidence="1 6" id="KW-0963">Cytoplasm</keyword>
<evidence type="ECO:0000259" key="8">
    <source>
        <dbReference type="Pfam" id="PF26049"/>
    </source>
</evidence>
<feature type="domain" description="Methyltransferase small" evidence="7">
    <location>
        <begin position="209"/>
        <end position="383"/>
    </location>
</feature>
<reference evidence="9 10" key="1">
    <citation type="submission" date="2016-09" db="EMBL/GenBank/DDBJ databases">
        <title>Alteromonas lipolytica, a new species isolated from sea water.</title>
        <authorList>
            <person name="Wu Y.-H."/>
            <person name="Cheng H."/>
            <person name="Xu X.-W."/>
        </authorList>
    </citation>
    <scope>NUCLEOTIDE SEQUENCE [LARGE SCALE GENOMIC DNA]</scope>
    <source>
        <strain evidence="9 10">JW12</strain>
    </source>
</reference>
<dbReference type="OrthoDB" id="29650at2"/>
<evidence type="ECO:0000313" key="9">
    <source>
        <dbReference type="EMBL" id="OFI33696.1"/>
    </source>
</evidence>
<dbReference type="InterPro" id="IPR046977">
    <property type="entry name" value="RsmC/RlmG"/>
</dbReference>
<dbReference type="InterPro" id="IPR007848">
    <property type="entry name" value="Small_mtfrase_dom"/>
</dbReference>
<comment type="caution">
    <text evidence="9">The sequence shown here is derived from an EMBL/GenBank/DDBJ whole genome shotgun (WGS) entry which is preliminary data.</text>
</comment>
<dbReference type="PIRSF" id="PIRSF037565">
    <property type="entry name" value="RRNA_m2G_Mtase_RsmD_prd"/>
    <property type="match status" value="1"/>
</dbReference>
<dbReference type="EMBL" id="MJIC01000014">
    <property type="protein sequence ID" value="OFI33696.1"/>
    <property type="molecule type" value="Genomic_DNA"/>
</dbReference>
<comment type="catalytic activity">
    <reaction evidence="6">
        <text>guanosine(1835) in 23S rRNA + S-adenosyl-L-methionine = N(2)-methylguanosine(1835) in 23S rRNA + S-adenosyl-L-homocysteine + H(+)</text>
        <dbReference type="Rhea" id="RHEA:42744"/>
        <dbReference type="Rhea" id="RHEA-COMP:10217"/>
        <dbReference type="Rhea" id="RHEA-COMP:10218"/>
        <dbReference type="ChEBI" id="CHEBI:15378"/>
        <dbReference type="ChEBI" id="CHEBI:57856"/>
        <dbReference type="ChEBI" id="CHEBI:59789"/>
        <dbReference type="ChEBI" id="CHEBI:74269"/>
        <dbReference type="ChEBI" id="CHEBI:74481"/>
        <dbReference type="EC" id="2.1.1.174"/>
    </reaction>
</comment>
<evidence type="ECO:0000256" key="6">
    <source>
        <dbReference type="HAMAP-Rule" id="MF_01859"/>
    </source>
</evidence>
<sequence>MTTKFTSFDRELTLIRYPAQHQHKSLQAWDSADELLIEQVITELSDLPSDHQRWLIFNDDFGTLGCMFADRQPLWISDSKIAWLSFAENLAANALPDVAMQDCLAPLPPSPALVLIKIPRTLALLESQLLALRKVVSPDTVIVAGAKVKTVTRSVLAMFERLIGPTRTSLARKKSRLIFCQPDQQTLNSQVKDPFPTTWPCHLPNGHTVKVANHANVFSRQSLDIGARFLLEHMQVSDHDNLVDLGCGNGVLGLNALNLAPSCKVTFVDESYMAIASARQNVADNFPGQLEQCQFVASNCLESLLCQPARPVFTKVFCNPPFHQQNTITDHIAWQMFHDAFELLGKGGHLIVVANRHLDYYHTLKRLFGGVTTLASQNKFVIFSAAKR</sequence>
<dbReference type="STRING" id="1856405.BFC17_19135"/>
<dbReference type="InterPro" id="IPR017237">
    <property type="entry name" value="RLMG"/>
</dbReference>
<dbReference type="PANTHER" id="PTHR47816:SF5">
    <property type="entry name" value="RIBOSOMAL RNA LARGE SUBUNIT METHYLTRANSFERASE G"/>
    <property type="match status" value="1"/>
</dbReference>
<gene>
    <name evidence="6" type="primary">rlmG</name>
    <name evidence="9" type="ORF">BFC17_19135</name>
</gene>
<dbReference type="Pfam" id="PF26049">
    <property type="entry name" value="RLMG_N"/>
    <property type="match status" value="1"/>
</dbReference>
<evidence type="ECO:0000256" key="1">
    <source>
        <dbReference type="ARBA" id="ARBA00022490"/>
    </source>
</evidence>
<feature type="domain" description="RlmG N-terminal" evidence="8">
    <location>
        <begin position="3"/>
        <end position="184"/>
    </location>
</feature>
<keyword evidence="5 6" id="KW-0949">S-adenosyl-L-methionine</keyword>
<keyword evidence="10" id="KW-1185">Reference proteome</keyword>
<dbReference type="HAMAP" id="MF_01859">
    <property type="entry name" value="23SrRNA_methyltr_G"/>
    <property type="match status" value="1"/>
</dbReference>